<keyword evidence="4" id="KW-1185">Reference proteome</keyword>
<evidence type="ECO:0000259" key="2">
    <source>
        <dbReference type="Pfam" id="PF01551"/>
    </source>
</evidence>
<organism evidence="3 4">
    <name type="scientific">Ginsengibacter hankyongi</name>
    <dbReference type="NCBI Taxonomy" id="2607284"/>
    <lineage>
        <taxon>Bacteria</taxon>
        <taxon>Pseudomonadati</taxon>
        <taxon>Bacteroidota</taxon>
        <taxon>Chitinophagia</taxon>
        <taxon>Chitinophagales</taxon>
        <taxon>Chitinophagaceae</taxon>
        <taxon>Ginsengibacter</taxon>
    </lineage>
</organism>
<accession>A0A5J5IM87</accession>
<dbReference type="PANTHER" id="PTHR21666:SF289">
    <property type="entry name" value="L-ALA--D-GLU ENDOPEPTIDASE"/>
    <property type="match status" value="1"/>
</dbReference>
<gene>
    <name evidence="3" type="ORF">FW778_09160</name>
</gene>
<dbReference type="Proteomes" id="UP000326903">
    <property type="component" value="Unassembled WGS sequence"/>
</dbReference>
<dbReference type="GO" id="GO:0004222">
    <property type="term" value="F:metalloendopeptidase activity"/>
    <property type="evidence" value="ECO:0007669"/>
    <property type="project" value="TreeGrafter"/>
</dbReference>
<reference evidence="3 4" key="1">
    <citation type="submission" date="2019-09" db="EMBL/GenBank/DDBJ databases">
        <title>Draft genome sequence of Ginsengibacter sp. BR5-29.</title>
        <authorList>
            <person name="Im W.-T."/>
        </authorList>
    </citation>
    <scope>NUCLEOTIDE SEQUENCE [LARGE SCALE GENOMIC DNA]</scope>
    <source>
        <strain evidence="3 4">BR5-29</strain>
    </source>
</reference>
<dbReference type="SUPFAM" id="SSF51261">
    <property type="entry name" value="Duplicated hybrid motif"/>
    <property type="match status" value="1"/>
</dbReference>
<dbReference type="Gene3D" id="2.70.70.10">
    <property type="entry name" value="Glucose Permease (Domain IIA)"/>
    <property type="match status" value="1"/>
</dbReference>
<protein>
    <submittedName>
        <fullName evidence="3">Peptidoglycan DD-metalloendopeptidase family protein</fullName>
    </submittedName>
</protein>
<dbReference type="AlphaFoldDB" id="A0A5J5IM87"/>
<dbReference type="EMBL" id="VYQF01000001">
    <property type="protein sequence ID" value="KAA9042165.1"/>
    <property type="molecule type" value="Genomic_DNA"/>
</dbReference>
<name>A0A5J5IM87_9BACT</name>
<sequence>MPVREHNLLELLKKFSEQFHPVVPFNPAKEKLILFDFTENNATLKEIDLSDTEKFCDFINGLLQKANAKFGAGGYNELRNLYSRSPLFDNNVNNHFSEIEEPRRLHLGIDIWGAAGTPIFAPLDGTVHSFAFNNNFGDYGATIILQHESKEVKFFTLYGHLSLPDLQNIKEGDFIKGGQLFAHFGEPAENGHWPPHLHFQVIEDLGNYKGDYPGVCKFSEREKYLANCPDPDFILNMNRFQM</sequence>
<dbReference type="CDD" id="cd12797">
    <property type="entry name" value="M23_peptidase"/>
    <property type="match status" value="1"/>
</dbReference>
<evidence type="ECO:0000256" key="1">
    <source>
        <dbReference type="ARBA" id="ARBA00022729"/>
    </source>
</evidence>
<dbReference type="PANTHER" id="PTHR21666">
    <property type="entry name" value="PEPTIDASE-RELATED"/>
    <property type="match status" value="1"/>
</dbReference>
<comment type="caution">
    <text evidence="3">The sequence shown here is derived from an EMBL/GenBank/DDBJ whole genome shotgun (WGS) entry which is preliminary data.</text>
</comment>
<feature type="domain" description="M23ase beta-sheet core" evidence="2">
    <location>
        <begin position="105"/>
        <end position="203"/>
    </location>
</feature>
<dbReference type="RefSeq" id="WP_150414294.1">
    <property type="nucleotide sequence ID" value="NZ_VYQF01000001.1"/>
</dbReference>
<keyword evidence="1" id="KW-0732">Signal</keyword>
<dbReference type="InterPro" id="IPR050570">
    <property type="entry name" value="Cell_wall_metabolism_enzyme"/>
</dbReference>
<proteinExistence type="predicted"/>
<dbReference type="Pfam" id="PF01551">
    <property type="entry name" value="Peptidase_M23"/>
    <property type="match status" value="1"/>
</dbReference>
<evidence type="ECO:0000313" key="4">
    <source>
        <dbReference type="Proteomes" id="UP000326903"/>
    </source>
</evidence>
<dbReference type="InterPro" id="IPR016047">
    <property type="entry name" value="M23ase_b-sheet_dom"/>
</dbReference>
<evidence type="ECO:0000313" key="3">
    <source>
        <dbReference type="EMBL" id="KAA9042165.1"/>
    </source>
</evidence>
<dbReference type="InterPro" id="IPR011055">
    <property type="entry name" value="Dup_hybrid_motif"/>
</dbReference>